<feature type="compositionally biased region" description="Gly residues" evidence="1">
    <location>
        <begin position="213"/>
        <end position="223"/>
    </location>
</feature>
<reference evidence="3 4" key="1">
    <citation type="journal article" date="2008" name="Nat. Biotechnol.">
        <title>Genome sequencing and analysis of the biomass-degrading fungus Trichoderma reesei (syn. Hypocrea jecorina).</title>
        <authorList>
            <person name="Martinez D."/>
            <person name="Berka R.M."/>
            <person name="Henrissat B."/>
            <person name="Saloheimo M."/>
            <person name="Arvas M."/>
            <person name="Baker S.E."/>
            <person name="Chapman J."/>
            <person name="Chertkov O."/>
            <person name="Coutinho P.M."/>
            <person name="Cullen D."/>
            <person name="Danchin E.G."/>
            <person name="Grigoriev I.V."/>
            <person name="Harris P."/>
            <person name="Jackson M."/>
            <person name="Kubicek C.P."/>
            <person name="Han C.S."/>
            <person name="Ho I."/>
            <person name="Larrondo L.F."/>
            <person name="de Leon A.L."/>
            <person name="Magnuson J.K."/>
            <person name="Merino S."/>
            <person name="Misra M."/>
            <person name="Nelson B."/>
            <person name="Putnam N."/>
            <person name="Robbertse B."/>
            <person name="Salamov A.A."/>
            <person name="Schmoll M."/>
            <person name="Terry A."/>
            <person name="Thayer N."/>
            <person name="Westerholm-Parvinen A."/>
            <person name="Schoch C.L."/>
            <person name="Yao J."/>
            <person name="Barabote R."/>
            <person name="Nelson M.A."/>
            <person name="Detter C."/>
            <person name="Bruce D."/>
            <person name="Kuske C.R."/>
            <person name="Xie G."/>
            <person name="Richardson P."/>
            <person name="Rokhsar D.S."/>
            <person name="Lucas S.M."/>
            <person name="Rubin E.M."/>
            <person name="Dunn-Coleman N."/>
            <person name="Ward M."/>
            <person name="Brettin T.S."/>
        </authorList>
    </citation>
    <scope>NUCLEOTIDE SEQUENCE [LARGE SCALE GENOMIC DNA]</scope>
    <source>
        <strain evidence="3 4">QM6a</strain>
    </source>
</reference>
<keyword evidence="4" id="KW-1185">Reference proteome</keyword>
<feature type="compositionally biased region" description="Polar residues" evidence="1">
    <location>
        <begin position="260"/>
        <end position="274"/>
    </location>
</feature>
<dbReference type="EMBL" id="GL985066">
    <property type="protein sequence ID" value="EGR47888.1"/>
    <property type="molecule type" value="Genomic_DNA"/>
</dbReference>
<feature type="region of interest" description="Disordered" evidence="1">
    <location>
        <begin position="204"/>
        <end position="281"/>
    </location>
</feature>
<dbReference type="Proteomes" id="UP000008984">
    <property type="component" value="Unassembled WGS sequence"/>
</dbReference>
<dbReference type="RefSeq" id="XP_006965969.1">
    <property type="nucleotide sequence ID" value="XM_006965907.1"/>
</dbReference>
<dbReference type="GeneID" id="18483355"/>
<evidence type="ECO:0000256" key="1">
    <source>
        <dbReference type="SAM" id="MobiDB-lite"/>
    </source>
</evidence>
<gene>
    <name evidence="3" type="ORF">TRIREDRAFT_122198</name>
</gene>
<evidence type="ECO:0000256" key="2">
    <source>
        <dbReference type="SAM" id="Phobius"/>
    </source>
</evidence>
<name>G0RLD4_HYPJQ</name>
<dbReference type="eggNOG" id="ENOG502SAXD">
    <property type="taxonomic scope" value="Eukaryota"/>
</dbReference>
<evidence type="ECO:0000313" key="4">
    <source>
        <dbReference type="Proteomes" id="UP000008984"/>
    </source>
</evidence>
<accession>G0RLD4</accession>
<organism evidence="4">
    <name type="scientific">Hypocrea jecorina (strain QM6a)</name>
    <name type="common">Trichoderma reesei</name>
    <dbReference type="NCBI Taxonomy" id="431241"/>
    <lineage>
        <taxon>Eukaryota</taxon>
        <taxon>Fungi</taxon>
        <taxon>Dikarya</taxon>
        <taxon>Ascomycota</taxon>
        <taxon>Pezizomycotina</taxon>
        <taxon>Sordariomycetes</taxon>
        <taxon>Hypocreomycetidae</taxon>
        <taxon>Hypocreales</taxon>
        <taxon>Hypocreaceae</taxon>
        <taxon>Trichoderma</taxon>
    </lineage>
</organism>
<dbReference type="HOGENOM" id="CLU_056392_1_0_1"/>
<dbReference type="VEuPathDB" id="FungiDB:TRIREDRAFT_122198"/>
<evidence type="ECO:0000313" key="3">
    <source>
        <dbReference type="EMBL" id="EGR47888.1"/>
    </source>
</evidence>
<feature type="compositionally biased region" description="Low complexity" evidence="1">
    <location>
        <begin position="99"/>
        <end position="108"/>
    </location>
</feature>
<dbReference type="OrthoDB" id="4492972at2759"/>
<keyword evidence="2" id="KW-1133">Transmembrane helix</keyword>
<feature type="compositionally biased region" description="Polar residues" evidence="1">
    <location>
        <begin position="109"/>
        <end position="124"/>
    </location>
</feature>
<dbReference type="AlphaFoldDB" id="G0RLD4"/>
<proteinExistence type="predicted"/>
<keyword evidence="2" id="KW-0472">Membrane</keyword>
<keyword evidence="2" id="KW-0812">Transmembrane</keyword>
<protein>
    <submittedName>
        <fullName evidence="3">Predicted protein</fullName>
    </submittedName>
</protein>
<feature type="region of interest" description="Disordered" evidence="1">
    <location>
        <begin position="87"/>
        <end position="144"/>
    </location>
</feature>
<feature type="transmembrane region" description="Helical" evidence="2">
    <location>
        <begin position="38"/>
        <end position="62"/>
    </location>
</feature>
<sequence>MIRQLFSRLTSILLPPMALLNPLYALVVPFLLVTTIPLAIFAGITTTFAFSILILRVFIVWLDIALSLVSQSLSHLTESSSSSSSSAAYKLHLRPPRPSSSSPSSSSSIHSRTNSVSPSASSTLLKRHRRRRPSSSVYSAAGSATPASDIGLGLGLIPSVGPERDFEGVGGWRLGDDNDDNDDDDRLWTTINSRYELPDRMHDRNHRRSLSGGPAGAADGGGFLMMKGRARSPEQRLVTPASPNSSKARAPSAPRLMGGASQNDGYFPMSISSKATKRNIN</sequence>
<feature type="transmembrane region" description="Helical" evidence="2">
    <location>
        <begin position="12"/>
        <end position="32"/>
    </location>
</feature>
<dbReference type="KEGG" id="tre:TRIREDRAFT_122198"/>